<feature type="region of interest" description="Disordered" evidence="1">
    <location>
        <begin position="162"/>
        <end position="228"/>
    </location>
</feature>
<feature type="compositionally biased region" description="Low complexity" evidence="1">
    <location>
        <begin position="210"/>
        <end position="221"/>
    </location>
</feature>
<dbReference type="EMBL" id="JASCZI010001653">
    <property type="protein sequence ID" value="MED6115299.1"/>
    <property type="molecule type" value="Genomic_DNA"/>
</dbReference>
<evidence type="ECO:0000256" key="1">
    <source>
        <dbReference type="SAM" id="MobiDB-lite"/>
    </source>
</evidence>
<reference evidence="2 3" key="1">
    <citation type="journal article" date="2023" name="Plants (Basel)">
        <title>Bridging the Gap: Combining Genomics and Transcriptomics Approaches to Understand Stylosanthes scabra, an Orphan Legume from the Brazilian Caatinga.</title>
        <authorList>
            <person name="Ferreira-Neto J.R.C."/>
            <person name="da Silva M.D."/>
            <person name="Binneck E."/>
            <person name="de Melo N.F."/>
            <person name="da Silva R.H."/>
            <person name="de Melo A.L.T.M."/>
            <person name="Pandolfi V."/>
            <person name="Bustamante F.O."/>
            <person name="Brasileiro-Vidal A.C."/>
            <person name="Benko-Iseppon A.M."/>
        </authorList>
    </citation>
    <scope>NUCLEOTIDE SEQUENCE [LARGE SCALE GENOMIC DNA]</scope>
    <source>
        <tissue evidence="2">Leaves</tissue>
    </source>
</reference>
<evidence type="ECO:0000313" key="2">
    <source>
        <dbReference type="EMBL" id="MED6115299.1"/>
    </source>
</evidence>
<keyword evidence="3" id="KW-1185">Reference proteome</keyword>
<proteinExistence type="predicted"/>
<gene>
    <name evidence="2" type="ORF">PIB30_089148</name>
</gene>
<accession>A0ABU6QTD9</accession>
<sequence>MGTGVIFYEQLSDDMYDTWDVFDTLFRDKLRIWAYPIPGPFSHPVHSDHFSPDHPYEYPISEMRPDGGIRHPSPPPALYYSPPHGPDFHQGYDPDHPEIPLIPPLAYYPPGQVGYDYAPYDLPVDLAPMHVEPPSPPPAPVDNEVVGEPYDPLDDFEGFMVGYFKDPQGGAPVPMDEDHADDQMAEDDHDVEMDDTDSDDEDPSEDEKPSSSSGGRSVVSVDTRESHV</sequence>
<dbReference type="Proteomes" id="UP001341840">
    <property type="component" value="Unassembled WGS sequence"/>
</dbReference>
<feature type="compositionally biased region" description="Acidic residues" evidence="1">
    <location>
        <begin position="178"/>
        <end position="205"/>
    </location>
</feature>
<organism evidence="2 3">
    <name type="scientific">Stylosanthes scabra</name>
    <dbReference type="NCBI Taxonomy" id="79078"/>
    <lineage>
        <taxon>Eukaryota</taxon>
        <taxon>Viridiplantae</taxon>
        <taxon>Streptophyta</taxon>
        <taxon>Embryophyta</taxon>
        <taxon>Tracheophyta</taxon>
        <taxon>Spermatophyta</taxon>
        <taxon>Magnoliopsida</taxon>
        <taxon>eudicotyledons</taxon>
        <taxon>Gunneridae</taxon>
        <taxon>Pentapetalae</taxon>
        <taxon>rosids</taxon>
        <taxon>fabids</taxon>
        <taxon>Fabales</taxon>
        <taxon>Fabaceae</taxon>
        <taxon>Papilionoideae</taxon>
        <taxon>50 kb inversion clade</taxon>
        <taxon>dalbergioids sensu lato</taxon>
        <taxon>Dalbergieae</taxon>
        <taxon>Pterocarpus clade</taxon>
        <taxon>Stylosanthes</taxon>
    </lineage>
</organism>
<evidence type="ECO:0000313" key="3">
    <source>
        <dbReference type="Proteomes" id="UP001341840"/>
    </source>
</evidence>
<name>A0ABU6QTD9_9FABA</name>
<comment type="caution">
    <text evidence="2">The sequence shown here is derived from an EMBL/GenBank/DDBJ whole genome shotgun (WGS) entry which is preliminary data.</text>
</comment>
<protein>
    <submittedName>
        <fullName evidence="2">Uncharacterized protein</fullName>
    </submittedName>
</protein>